<evidence type="ECO:0000256" key="1">
    <source>
        <dbReference type="SAM" id="MobiDB-lite"/>
    </source>
</evidence>
<evidence type="ECO:0000313" key="4">
    <source>
        <dbReference type="EMBL" id="MBH0775941.1"/>
    </source>
</evidence>
<accession>A0A931N2E2</accession>
<dbReference type="Proteomes" id="UP000655751">
    <property type="component" value="Unassembled WGS sequence"/>
</dbReference>
<dbReference type="InterPro" id="IPR003607">
    <property type="entry name" value="HD/PDEase_dom"/>
</dbReference>
<dbReference type="InterPro" id="IPR052020">
    <property type="entry name" value="Cyclic_di-GMP/3'3'-cGAMP_PDE"/>
</dbReference>
<name>A0A931N2E2_9NOCA</name>
<dbReference type="CDD" id="cd06170">
    <property type="entry name" value="LuxR_C_like"/>
    <property type="match status" value="1"/>
</dbReference>
<dbReference type="AlphaFoldDB" id="A0A931N2E2"/>
<evidence type="ECO:0000259" key="3">
    <source>
        <dbReference type="PROSITE" id="PS51832"/>
    </source>
</evidence>
<organism evidence="4 5">
    <name type="scientific">Nocardia bovistercoris</name>
    <dbReference type="NCBI Taxonomy" id="2785916"/>
    <lineage>
        <taxon>Bacteria</taxon>
        <taxon>Bacillati</taxon>
        <taxon>Actinomycetota</taxon>
        <taxon>Actinomycetes</taxon>
        <taxon>Mycobacteriales</taxon>
        <taxon>Nocardiaceae</taxon>
        <taxon>Nocardia</taxon>
    </lineage>
</organism>
<dbReference type="PROSITE" id="PS00622">
    <property type="entry name" value="HTH_LUXR_1"/>
    <property type="match status" value="1"/>
</dbReference>
<dbReference type="Gene3D" id="1.10.3210.10">
    <property type="entry name" value="Hypothetical protein af1432"/>
    <property type="match status" value="2"/>
</dbReference>
<keyword evidence="5" id="KW-1185">Reference proteome</keyword>
<dbReference type="SMART" id="SM00421">
    <property type="entry name" value="HTH_LUXR"/>
    <property type="match status" value="1"/>
</dbReference>
<dbReference type="Gene3D" id="1.10.10.10">
    <property type="entry name" value="Winged helix-like DNA-binding domain superfamily/Winged helix DNA-binding domain"/>
    <property type="match status" value="1"/>
</dbReference>
<dbReference type="SUPFAM" id="SSF46894">
    <property type="entry name" value="C-terminal effector domain of the bipartite response regulators"/>
    <property type="match status" value="1"/>
</dbReference>
<evidence type="ECO:0000313" key="5">
    <source>
        <dbReference type="Proteomes" id="UP000655751"/>
    </source>
</evidence>
<dbReference type="PROSITE" id="PS50043">
    <property type="entry name" value="HTH_LUXR_2"/>
    <property type="match status" value="1"/>
</dbReference>
<feature type="domain" description="HTH luxR-type" evidence="2">
    <location>
        <begin position="462"/>
        <end position="528"/>
    </location>
</feature>
<dbReference type="InterPro" id="IPR036388">
    <property type="entry name" value="WH-like_DNA-bd_sf"/>
</dbReference>
<comment type="caution">
    <text evidence="4">The sequence shown here is derived from an EMBL/GenBank/DDBJ whole genome shotgun (WGS) entry which is preliminary data.</text>
</comment>
<dbReference type="CDD" id="cd00077">
    <property type="entry name" value="HDc"/>
    <property type="match status" value="1"/>
</dbReference>
<dbReference type="PROSITE" id="PS51832">
    <property type="entry name" value="HD_GYP"/>
    <property type="match status" value="1"/>
</dbReference>
<feature type="region of interest" description="Disordered" evidence="1">
    <location>
        <begin position="1"/>
        <end position="23"/>
    </location>
</feature>
<dbReference type="InterPro" id="IPR016032">
    <property type="entry name" value="Sig_transdc_resp-reg_C-effctor"/>
</dbReference>
<gene>
    <name evidence="4" type="ORF">IT779_06535</name>
</gene>
<dbReference type="EMBL" id="JADMLG010000002">
    <property type="protein sequence ID" value="MBH0775941.1"/>
    <property type="molecule type" value="Genomic_DNA"/>
</dbReference>
<dbReference type="InterPro" id="IPR000792">
    <property type="entry name" value="Tscrpt_reg_LuxR_C"/>
</dbReference>
<dbReference type="PRINTS" id="PR00038">
    <property type="entry name" value="HTHLUXR"/>
</dbReference>
<dbReference type="InterPro" id="IPR037522">
    <property type="entry name" value="HD_GYP_dom"/>
</dbReference>
<dbReference type="RefSeq" id="WP_196148244.1">
    <property type="nucleotide sequence ID" value="NZ_JADMLG010000002.1"/>
</dbReference>
<evidence type="ECO:0000259" key="2">
    <source>
        <dbReference type="PROSITE" id="PS50043"/>
    </source>
</evidence>
<dbReference type="GO" id="GO:0003677">
    <property type="term" value="F:DNA binding"/>
    <property type="evidence" value="ECO:0007669"/>
    <property type="project" value="InterPro"/>
</dbReference>
<dbReference type="PANTHER" id="PTHR45228:SF1">
    <property type="entry name" value="CYCLIC DI-GMP PHOSPHODIESTERASE TM_0186"/>
    <property type="match status" value="1"/>
</dbReference>
<dbReference type="Pfam" id="PF13487">
    <property type="entry name" value="HD_5"/>
    <property type="match status" value="2"/>
</dbReference>
<reference evidence="4" key="1">
    <citation type="submission" date="2020-11" db="EMBL/GenBank/DDBJ databases">
        <title>Nocardia NEAU-351.nov., a novel actinomycete isolated from the cow dung.</title>
        <authorList>
            <person name="Zhang X."/>
        </authorList>
    </citation>
    <scope>NUCLEOTIDE SEQUENCE</scope>
    <source>
        <strain evidence="4">NEAU-351</strain>
    </source>
</reference>
<dbReference type="PANTHER" id="PTHR45228">
    <property type="entry name" value="CYCLIC DI-GMP PHOSPHODIESTERASE TM_0186-RELATED"/>
    <property type="match status" value="1"/>
</dbReference>
<protein>
    <submittedName>
        <fullName evidence="4">HD domain-containing protein</fullName>
    </submittedName>
</protein>
<proteinExistence type="predicted"/>
<dbReference type="GO" id="GO:0006355">
    <property type="term" value="P:regulation of DNA-templated transcription"/>
    <property type="evidence" value="ECO:0007669"/>
    <property type="project" value="InterPro"/>
</dbReference>
<dbReference type="SUPFAM" id="SSF109604">
    <property type="entry name" value="HD-domain/PDEase-like"/>
    <property type="match status" value="1"/>
</dbReference>
<feature type="domain" description="HD-GYP" evidence="3">
    <location>
        <begin position="273"/>
        <end position="468"/>
    </location>
</feature>
<dbReference type="Pfam" id="PF00196">
    <property type="entry name" value="GerE"/>
    <property type="match status" value="1"/>
</dbReference>
<dbReference type="SMART" id="SM00471">
    <property type="entry name" value="HDc"/>
    <property type="match status" value="1"/>
</dbReference>
<sequence length="532" mass="56386">MTGTAPRIDAGDEPRRSARPGGVPPAAIRVTEVLAALSLTTDLATGAPFEKGLSTCLVATALAQSAGLDEADRRVVFNAALLGAVGCTSRASENAAAFADDIAFQQIYHVIDPGDPSVLAAQLRQFGAWTPEHRDTLRDRFASTTPQQASAAVRSVCEVSRALGPRLGLPDAAVLALTEVKERWDGLGAPDHLRGEDISLPGRIVHVAEQAVLAAAGLGRRAALTELRRRAGGHLDPALVDLFADSDVWDSLDVPDVLAAAMDAEPGVPLYVRPAERLDLCHALATVVDLKGRWLLGHSGHTADLAHGAATLSGADPTEIDTLRAAALLHDIGRAAVSSAIWDRPGPLSAGDWERVRLHTYWTDRVLQRCPGLADLRDIAAGHHERLDGTGYHRGVRGHDLSRPARILAAADVFAALTESRPHRPAFTPDAAAATLMSAATTGHLDTTACAAVIEAAGLRKPRTEYPCGLTEREVEVLRLAARGLSNRLIAAQLTLSERTIGHHLTHIYDKTGRRTRAGAAVFAMEHGLMSE</sequence>